<dbReference type="EMBL" id="CP113517">
    <property type="protein sequence ID" value="WAR44756.1"/>
    <property type="molecule type" value="Genomic_DNA"/>
</dbReference>
<keyword evidence="2" id="KW-1185">Reference proteome</keyword>
<reference evidence="1" key="1">
    <citation type="submission" date="2022-11" db="EMBL/GenBank/DDBJ databases">
        <title>Methylomonas rapida sp. nov., Carotenoid-Producing Obligate Methanotrophs with High Growth Characteristics and Biotechnological Potential.</title>
        <authorList>
            <person name="Tikhonova E.N."/>
            <person name="Suleimanov R.Z."/>
            <person name="Miroshnikov K."/>
            <person name="Oshkin I.Y."/>
            <person name="Belova S.E."/>
            <person name="Danilova O.V."/>
            <person name="Ashikhmin A."/>
            <person name="Konopkin A."/>
            <person name="But S.Y."/>
            <person name="Khmelenina V.N."/>
            <person name="Kuznetsov N."/>
            <person name="Pimenov N.V."/>
            <person name="Dedysh S.N."/>
        </authorList>
    </citation>
    <scope>NUCLEOTIDE SEQUENCE</scope>
    <source>
        <strain evidence="1">MP1</strain>
    </source>
</reference>
<protein>
    <submittedName>
        <fullName evidence="1">Uncharacterized protein</fullName>
    </submittedName>
</protein>
<sequence length="60" mass="6893">MKETIVSLVAFTEELSELITCLVKQIPYDHRRQAMEDVVQTLREGKSRKAEDRLATNSLT</sequence>
<gene>
    <name evidence="1" type="ORF">NM686_020845</name>
</gene>
<evidence type="ECO:0000313" key="1">
    <source>
        <dbReference type="EMBL" id="WAR44756.1"/>
    </source>
</evidence>
<dbReference type="Proteomes" id="UP001162780">
    <property type="component" value="Chromosome"/>
</dbReference>
<name>A0ABY7GJK7_9GAMM</name>
<accession>A0ABY7GJK7</accession>
<dbReference type="RefSeq" id="WP_255189726.1">
    <property type="nucleotide sequence ID" value="NZ_CP113517.1"/>
</dbReference>
<organism evidence="1 2">
    <name type="scientific">Methylomonas rapida</name>
    <dbReference type="NCBI Taxonomy" id="2963939"/>
    <lineage>
        <taxon>Bacteria</taxon>
        <taxon>Pseudomonadati</taxon>
        <taxon>Pseudomonadota</taxon>
        <taxon>Gammaproteobacteria</taxon>
        <taxon>Methylococcales</taxon>
        <taxon>Methylococcaceae</taxon>
        <taxon>Methylomonas</taxon>
    </lineage>
</organism>
<proteinExistence type="predicted"/>
<evidence type="ECO:0000313" key="2">
    <source>
        <dbReference type="Proteomes" id="UP001162780"/>
    </source>
</evidence>